<dbReference type="PANTHER" id="PTHR11177:SF360">
    <property type="entry name" value="CHITINASE 4-RELATED"/>
    <property type="match status" value="1"/>
</dbReference>
<dbReference type="InterPro" id="IPR011583">
    <property type="entry name" value="Chitinase_II/V-like_cat"/>
</dbReference>
<dbReference type="GO" id="GO:0005975">
    <property type="term" value="P:carbohydrate metabolic process"/>
    <property type="evidence" value="ECO:0007669"/>
    <property type="project" value="InterPro"/>
</dbReference>
<keyword evidence="11" id="KW-1185">Reference proteome</keyword>
<feature type="signal peptide" evidence="8">
    <location>
        <begin position="1"/>
        <end position="19"/>
    </location>
</feature>
<dbReference type="Gene3D" id="3.20.20.80">
    <property type="entry name" value="Glycosidases"/>
    <property type="match status" value="1"/>
</dbReference>
<dbReference type="SUPFAM" id="SSF51445">
    <property type="entry name" value="(Trans)glycosidases"/>
    <property type="match status" value="1"/>
</dbReference>
<dbReference type="InterPro" id="IPR001579">
    <property type="entry name" value="Glyco_hydro_18_chit_AS"/>
</dbReference>
<keyword evidence="4 5" id="KW-0326">Glycosidase</keyword>
<dbReference type="InterPro" id="IPR001223">
    <property type="entry name" value="Glyco_hydro18_cat"/>
</dbReference>
<dbReference type="FunFam" id="3.10.50.10:FF:000001">
    <property type="entry name" value="Chitinase 3-like 1"/>
    <property type="match status" value="1"/>
</dbReference>
<organism evidence="10 11">
    <name type="scientific">Caerostris darwini</name>
    <dbReference type="NCBI Taxonomy" id="1538125"/>
    <lineage>
        <taxon>Eukaryota</taxon>
        <taxon>Metazoa</taxon>
        <taxon>Ecdysozoa</taxon>
        <taxon>Arthropoda</taxon>
        <taxon>Chelicerata</taxon>
        <taxon>Arachnida</taxon>
        <taxon>Araneae</taxon>
        <taxon>Araneomorphae</taxon>
        <taxon>Entelegynae</taxon>
        <taxon>Araneoidea</taxon>
        <taxon>Araneidae</taxon>
        <taxon>Caerostris</taxon>
    </lineage>
</organism>
<keyword evidence="1 8" id="KW-0732">Signal</keyword>
<evidence type="ECO:0000259" key="9">
    <source>
        <dbReference type="PROSITE" id="PS51910"/>
    </source>
</evidence>
<dbReference type="InterPro" id="IPR050314">
    <property type="entry name" value="Glycosyl_Hydrlase_18"/>
</dbReference>
<keyword evidence="3" id="KW-1015">Disulfide bond</keyword>
<feature type="region of interest" description="Disordered" evidence="7">
    <location>
        <begin position="373"/>
        <end position="428"/>
    </location>
</feature>
<evidence type="ECO:0000313" key="10">
    <source>
        <dbReference type="EMBL" id="GIY04277.1"/>
    </source>
</evidence>
<evidence type="ECO:0000256" key="6">
    <source>
        <dbReference type="RuleBase" id="RU004453"/>
    </source>
</evidence>
<dbReference type="SMART" id="SM00636">
    <property type="entry name" value="Glyco_18"/>
    <property type="match status" value="1"/>
</dbReference>
<comment type="similarity">
    <text evidence="6">Belongs to the glycosyl hydrolase 18 family.</text>
</comment>
<evidence type="ECO:0000313" key="11">
    <source>
        <dbReference type="Proteomes" id="UP001054837"/>
    </source>
</evidence>
<dbReference type="GO" id="GO:0004568">
    <property type="term" value="F:chitinase activity"/>
    <property type="evidence" value="ECO:0007669"/>
    <property type="project" value="TreeGrafter"/>
</dbReference>
<accession>A0AAV4Q7U7</accession>
<proteinExistence type="inferred from homology"/>
<dbReference type="Pfam" id="PF00704">
    <property type="entry name" value="Glyco_hydro_18"/>
    <property type="match status" value="1"/>
</dbReference>
<evidence type="ECO:0000256" key="5">
    <source>
        <dbReference type="RuleBase" id="RU000489"/>
    </source>
</evidence>
<dbReference type="FunFam" id="3.20.20.80:FF:000007">
    <property type="entry name" value="Acidic mammalian chitinase"/>
    <property type="match status" value="1"/>
</dbReference>
<dbReference type="AlphaFoldDB" id="A0AAV4Q7U7"/>
<keyword evidence="2 5" id="KW-0378">Hydrolase</keyword>
<evidence type="ECO:0000256" key="4">
    <source>
        <dbReference type="ARBA" id="ARBA00023295"/>
    </source>
</evidence>
<name>A0AAV4Q7U7_9ARAC</name>
<sequence length="459" mass="51596">MGFRSVCLLLLVVAIAVFAQSKDRNQKKYKVVCYLGSWANYRGGDAKFLIEHIDPNICTHVIYGFAKLANNQIAAYDPYLDLKENWGLGAFQRFNNLKKANPQLSTLIAIGGWNEGSQKYSAMAADAGARATFVKSAVDFCKKYDFDGLDMDWEYPANRGGAAADKQNFITLLKELKEAFAPHGLLLSAAVSAGKNTIDTAYDIPGMAKYLDFINVMAYDLHGSWEKTAGHNAPLYERPEESEGDKILNVDYAIKYWEKMGAPKSKIILGMGTYGRSFTLANPSDNKLGAATTGPGRAGPMTKEPGMLGYNELCLDKEWTEVFVPKVEAPYAYKGNQWVGYDNVKSIGIKVDYLIKGRTRRWHDLVVGDRRLPRQVRPGQVPPPHHHLHQAERRRQQTHRQPRRPDHQETRRGGAHQPTRTGLQVHQGRLLPRPRQLLRLLLLRQAGRVGLRKAQVQLR</sequence>
<dbReference type="GO" id="GO:0006032">
    <property type="term" value="P:chitin catabolic process"/>
    <property type="evidence" value="ECO:0007669"/>
    <property type="project" value="TreeGrafter"/>
</dbReference>
<dbReference type="SUPFAM" id="SSF54556">
    <property type="entry name" value="Chitinase insertion domain"/>
    <property type="match status" value="1"/>
</dbReference>
<dbReference type="CDD" id="cd02872">
    <property type="entry name" value="GH18_chitolectin_chitotriosidase"/>
    <property type="match status" value="1"/>
</dbReference>
<dbReference type="Gene3D" id="3.10.50.10">
    <property type="match status" value="1"/>
</dbReference>
<evidence type="ECO:0000256" key="7">
    <source>
        <dbReference type="SAM" id="MobiDB-lite"/>
    </source>
</evidence>
<evidence type="ECO:0000256" key="8">
    <source>
        <dbReference type="SAM" id="SignalP"/>
    </source>
</evidence>
<evidence type="ECO:0000256" key="1">
    <source>
        <dbReference type="ARBA" id="ARBA00022729"/>
    </source>
</evidence>
<dbReference type="Proteomes" id="UP001054837">
    <property type="component" value="Unassembled WGS sequence"/>
</dbReference>
<gene>
    <name evidence="10" type="primary">CHIT1</name>
    <name evidence="10" type="ORF">CDAR_253901</name>
</gene>
<dbReference type="InterPro" id="IPR029070">
    <property type="entry name" value="Chitinase_insertion_sf"/>
</dbReference>
<protein>
    <submittedName>
        <fullName evidence="10">Chitotriosidase-1</fullName>
    </submittedName>
</protein>
<dbReference type="PANTHER" id="PTHR11177">
    <property type="entry name" value="CHITINASE"/>
    <property type="match status" value="1"/>
</dbReference>
<dbReference type="PROSITE" id="PS01095">
    <property type="entry name" value="GH18_1"/>
    <property type="match status" value="1"/>
</dbReference>
<feature type="compositionally biased region" description="Basic and acidic residues" evidence="7">
    <location>
        <begin position="403"/>
        <end position="412"/>
    </location>
</feature>
<feature type="domain" description="GH18" evidence="9">
    <location>
        <begin position="29"/>
        <end position="383"/>
    </location>
</feature>
<evidence type="ECO:0000256" key="3">
    <source>
        <dbReference type="ARBA" id="ARBA00023157"/>
    </source>
</evidence>
<dbReference type="PROSITE" id="PS51910">
    <property type="entry name" value="GH18_2"/>
    <property type="match status" value="1"/>
</dbReference>
<dbReference type="GO" id="GO:0008061">
    <property type="term" value="F:chitin binding"/>
    <property type="evidence" value="ECO:0007669"/>
    <property type="project" value="InterPro"/>
</dbReference>
<comment type="caution">
    <text evidence="10">The sequence shown here is derived from an EMBL/GenBank/DDBJ whole genome shotgun (WGS) entry which is preliminary data.</text>
</comment>
<dbReference type="EMBL" id="BPLQ01003906">
    <property type="protein sequence ID" value="GIY04277.1"/>
    <property type="molecule type" value="Genomic_DNA"/>
</dbReference>
<feature type="chain" id="PRO_5043585078" evidence="8">
    <location>
        <begin position="20"/>
        <end position="459"/>
    </location>
</feature>
<dbReference type="InterPro" id="IPR017853">
    <property type="entry name" value="GH"/>
</dbReference>
<dbReference type="GO" id="GO:0005576">
    <property type="term" value="C:extracellular region"/>
    <property type="evidence" value="ECO:0007669"/>
    <property type="project" value="TreeGrafter"/>
</dbReference>
<reference evidence="10 11" key="1">
    <citation type="submission" date="2021-06" db="EMBL/GenBank/DDBJ databases">
        <title>Caerostris darwini draft genome.</title>
        <authorList>
            <person name="Kono N."/>
            <person name="Arakawa K."/>
        </authorList>
    </citation>
    <scope>NUCLEOTIDE SEQUENCE [LARGE SCALE GENOMIC DNA]</scope>
</reference>
<evidence type="ECO:0000256" key="2">
    <source>
        <dbReference type="ARBA" id="ARBA00022801"/>
    </source>
</evidence>